<dbReference type="Proteomes" id="UP001469365">
    <property type="component" value="Unassembled WGS sequence"/>
</dbReference>
<dbReference type="InterPro" id="IPR013482">
    <property type="entry name" value="Molybde_CF_guanTrfase"/>
</dbReference>
<keyword evidence="1" id="KW-0963">Cytoplasm</keyword>
<protein>
    <submittedName>
        <fullName evidence="9">Molybdenum cofactor guanylyltransferase</fullName>
        <ecNumber evidence="9">2.7.7.77</ecNumber>
    </submittedName>
</protein>
<feature type="domain" description="MobA-like NTP transferase" evidence="8">
    <location>
        <begin position="5"/>
        <end position="150"/>
    </location>
</feature>
<evidence type="ECO:0000256" key="4">
    <source>
        <dbReference type="ARBA" id="ARBA00022741"/>
    </source>
</evidence>
<evidence type="ECO:0000256" key="3">
    <source>
        <dbReference type="ARBA" id="ARBA00022723"/>
    </source>
</evidence>
<keyword evidence="5" id="KW-0460">Magnesium</keyword>
<dbReference type="Pfam" id="PF12804">
    <property type="entry name" value="NTP_transf_3"/>
    <property type="match status" value="1"/>
</dbReference>
<evidence type="ECO:0000256" key="5">
    <source>
        <dbReference type="ARBA" id="ARBA00022842"/>
    </source>
</evidence>
<keyword evidence="3" id="KW-0479">Metal-binding</keyword>
<dbReference type="InterPro" id="IPR025877">
    <property type="entry name" value="MobA-like_NTP_Trfase"/>
</dbReference>
<organism evidence="9 10">
    <name type="scientific">Paenibacillus filicis</name>
    <dbReference type="NCBI Taxonomy" id="669464"/>
    <lineage>
        <taxon>Bacteria</taxon>
        <taxon>Bacillati</taxon>
        <taxon>Bacillota</taxon>
        <taxon>Bacilli</taxon>
        <taxon>Bacillales</taxon>
        <taxon>Paenibacillaceae</taxon>
        <taxon>Paenibacillus</taxon>
    </lineage>
</organism>
<sequence>MMLTGVILAGGTKRTIRGTTADLLPLASETLLERQIGEMGKLCGEIIIVTEEPRLYLEHVPRSVRIITDFFPNRGPLGGLHAALALSKYAYLWVTGSAMPFISAELARLLWEHVLLFQEEAALPEVGGTAFPLHGIYRQSCLHKVGDMIESSSSEPRWEALLERIACHAVPLDGLKGETAWRDDLAFSLRISSEAEYEKALQLCPSIQPPAHNYWQRGRELWLE</sequence>
<dbReference type="EC" id="2.7.7.77" evidence="9"/>
<evidence type="ECO:0000256" key="6">
    <source>
        <dbReference type="ARBA" id="ARBA00023134"/>
    </source>
</evidence>
<evidence type="ECO:0000256" key="7">
    <source>
        <dbReference type="ARBA" id="ARBA00023150"/>
    </source>
</evidence>
<evidence type="ECO:0000259" key="8">
    <source>
        <dbReference type="Pfam" id="PF12804"/>
    </source>
</evidence>
<dbReference type="InterPro" id="IPR029044">
    <property type="entry name" value="Nucleotide-diphossugar_trans"/>
</dbReference>
<dbReference type="SUPFAM" id="SSF53448">
    <property type="entry name" value="Nucleotide-diphospho-sugar transferases"/>
    <property type="match status" value="1"/>
</dbReference>
<comment type="caution">
    <text evidence="9">The sequence shown here is derived from an EMBL/GenBank/DDBJ whole genome shotgun (WGS) entry which is preliminary data.</text>
</comment>
<dbReference type="PANTHER" id="PTHR19136">
    <property type="entry name" value="MOLYBDENUM COFACTOR GUANYLYLTRANSFERASE"/>
    <property type="match status" value="1"/>
</dbReference>
<name>A0ABU9DLU3_9BACL</name>
<keyword evidence="7" id="KW-0501">Molybdenum cofactor biosynthesis</keyword>
<evidence type="ECO:0000256" key="1">
    <source>
        <dbReference type="ARBA" id="ARBA00022490"/>
    </source>
</evidence>
<accession>A0ABU9DLU3</accession>
<dbReference type="PANTHER" id="PTHR19136:SF81">
    <property type="entry name" value="MOLYBDENUM COFACTOR GUANYLYLTRANSFERASE"/>
    <property type="match status" value="1"/>
</dbReference>
<evidence type="ECO:0000313" key="10">
    <source>
        <dbReference type="Proteomes" id="UP001469365"/>
    </source>
</evidence>
<keyword evidence="9" id="KW-0548">Nucleotidyltransferase</keyword>
<dbReference type="GO" id="GO:0061603">
    <property type="term" value="F:molybdenum cofactor guanylyltransferase activity"/>
    <property type="evidence" value="ECO:0007669"/>
    <property type="project" value="UniProtKB-EC"/>
</dbReference>
<keyword evidence="4" id="KW-0547">Nucleotide-binding</keyword>
<proteinExistence type="predicted"/>
<evidence type="ECO:0000256" key="2">
    <source>
        <dbReference type="ARBA" id="ARBA00022679"/>
    </source>
</evidence>
<keyword evidence="2 9" id="KW-0808">Transferase</keyword>
<reference evidence="9 10" key="1">
    <citation type="submission" date="2024-04" db="EMBL/GenBank/DDBJ databases">
        <title>draft genome sequnece of Paenibacillus filicis.</title>
        <authorList>
            <person name="Kim D.-U."/>
        </authorList>
    </citation>
    <scope>NUCLEOTIDE SEQUENCE [LARGE SCALE GENOMIC DNA]</scope>
    <source>
        <strain evidence="9 10">KACC14197</strain>
    </source>
</reference>
<dbReference type="RefSeq" id="WP_341416936.1">
    <property type="nucleotide sequence ID" value="NZ_JBBPCC010000011.1"/>
</dbReference>
<keyword evidence="6" id="KW-0342">GTP-binding</keyword>
<gene>
    <name evidence="9" type="ORF">WMW72_18140</name>
</gene>
<dbReference type="Gene3D" id="3.90.550.10">
    <property type="entry name" value="Spore Coat Polysaccharide Biosynthesis Protein SpsA, Chain A"/>
    <property type="match status" value="1"/>
</dbReference>
<dbReference type="EMBL" id="JBBPCC010000011">
    <property type="protein sequence ID" value="MEK8129827.1"/>
    <property type="molecule type" value="Genomic_DNA"/>
</dbReference>
<evidence type="ECO:0000313" key="9">
    <source>
        <dbReference type="EMBL" id="MEK8129827.1"/>
    </source>
</evidence>
<dbReference type="CDD" id="cd02503">
    <property type="entry name" value="MobA"/>
    <property type="match status" value="1"/>
</dbReference>
<keyword evidence="10" id="KW-1185">Reference proteome</keyword>